<evidence type="ECO:0000313" key="4">
    <source>
        <dbReference type="Proteomes" id="UP000606786"/>
    </source>
</evidence>
<feature type="region of interest" description="Disordered" evidence="2">
    <location>
        <begin position="521"/>
        <end position="548"/>
    </location>
</feature>
<comment type="caution">
    <text evidence="3">The sequence shown here is derived from an EMBL/GenBank/DDBJ whole genome shotgun (WGS) entry which is preliminary data.</text>
</comment>
<feature type="region of interest" description="Disordered" evidence="2">
    <location>
        <begin position="1"/>
        <end position="81"/>
    </location>
</feature>
<reference evidence="3" key="1">
    <citation type="submission" date="2020-11" db="EMBL/GenBank/DDBJ databases">
        <authorList>
            <person name="Whitehead M."/>
        </authorList>
    </citation>
    <scope>NUCLEOTIDE SEQUENCE</scope>
    <source>
        <strain evidence="3">EGII</strain>
    </source>
</reference>
<organism evidence="3 4">
    <name type="scientific">Ceratitis capitata</name>
    <name type="common">Mediterranean fruit fly</name>
    <name type="synonym">Tephritis capitata</name>
    <dbReference type="NCBI Taxonomy" id="7213"/>
    <lineage>
        <taxon>Eukaryota</taxon>
        <taxon>Metazoa</taxon>
        <taxon>Ecdysozoa</taxon>
        <taxon>Arthropoda</taxon>
        <taxon>Hexapoda</taxon>
        <taxon>Insecta</taxon>
        <taxon>Pterygota</taxon>
        <taxon>Neoptera</taxon>
        <taxon>Endopterygota</taxon>
        <taxon>Diptera</taxon>
        <taxon>Brachycera</taxon>
        <taxon>Muscomorpha</taxon>
        <taxon>Tephritoidea</taxon>
        <taxon>Tephritidae</taxon>
        <taxon>Ceratitis</taxon>
        <taxon>Ceratitis</taxon>
    </lineage>
</organism>
<feature type="region of interest" description="Disordered" evidence="2">
    <location>
        <begin position="139"/>
        <end position="167"/>
    </location>
</feature>
<feature type="region of interest" description="Disordered" evidence="2">
    <location>
        <begin position="1318"/>
        <end position="1350"/>
    </location>
</feature>
<dbReference type="OrthoDB" id="7758506at2759"/>
<feature type="region of interest" description="Disordered" evidence="2">
    <location>
        <begin position="750"/>
        <end position="771"/>
    </location>
</feature>
<feature type="region of interest" description="Disordered" evidence="2">
    <location>
        <begin position="98"/>
        <end position="119"/>
    </location>
</feature>
<gene>
    <name evidence="3" type="ORF">CCAP1982_LOCUS14258</name>
</gene>
<name>A0A811V4I1_CERCA</name>
<keyword evidence="1" id="KW-0175">Coiled coil</keyword>
<evidence type="ECO:0000313" key="3">
    <source>
        <dbReference type="EMBL" id="CAD7005920.1"/>
    </source>
</evidence>
<evidence type="ECO:0000256" key="2">
    <source>
        <dbReference type="SAM" id="MobiDB-lite"/>
    </source>
</evidence>
<feature type="coiled-coil region" evidence="1">
    <location>
        <begin position="325"/>
        <end position="352"/>
    </location>
</feature>
<feature type="compositionally biased region" description="Polar residues" evidence="2">
    <location>
        <begin position="1"/>
        <end position="16"/>
    </location>
</feature>
<feature type="compositionally biased region" description="Polar residues" evidence="2">
    <location>
        <begin position="55"/>
        <end position="65"/>
    </location>
</feature>
<feature type="compositionally biased region" description="Acidic residues" evidence="2">
    <location>
        <begin position="1321"/>
        <end position="1331"/>
    </location>
</feature>
<protein>
    <submittedName>
        <fullName evidence="3">(Mediterranean fruit fly) hypothetical protein</fullName>
    </submittedName>
</protein>
<proteinExistence type="predicted"/>
<dbReference type="KEGG" id="ccat:101457667"/>
<accession>A0A811V4I1</accession>
<feature type="compositionally biased region" description="Basic and acidic residues" evidence="2">
    <location>
        <begin position="521"/>
        <end position="532"/>
    </location>
</feature>
<keyword evidence="4" id="KW-1185">Reference proteome</keyword>
<sequence length="1734" mass="203731">MPTFKKSNYRNPTRPSIQEIRLNMPRNKSNTSAVEEVLKNNGKTSKTTKLPAKASNENCVSTQNLSKDKRASSNFSGIHGDDRAKPYINVPIIQLRLSEEESTASTPPPKQRGYDFTSSTNSHFEGLLVAAPKKFKRAYSSTPSSSKRKSSSLSIQTTPPKREVDEKVVTSQEMIDTQHKESGAKHMALHGAEWKKPCRESVVAGAPKPFVGTCPLNFEEFAKLSRTRQKFFLTQDPRKKYCLVNPQALRTKAFSEKREFNILTKTVKYADNVCGETQSQSSESFICDQIDLDNPMQLDFQGVDYKETYQADEQDIQNQSLYRSIMRYMERRRVKQETADKVEEELQNERLAVPQCFDVPDRIQHDIVPTPKSPLPFCKLFRAVDKPYNQKKIDEEAHERRNRYKDLYLERKKLAEEAETVKKVQDKVDEELKPTVLARNHFAEVLNTINTACDPQIKMERLLRKPSEPTPPFPHTMRETKQFKKKMKAENRIKCDNALVKQDYYLRTFGKFKDYPEAKLELSSDTPKHSNESPELSEQSSDDEDDIEVGKRGSKFKLRGFHFKLAKSLRGKRHQTEKTGGAGKVKTCETREEWLAELVPKKEAVKMDIEEGIPKLRGPDDPLLKIFLPQFGYKLPQIKSSAVRDYIEKRLGRHYDRDLRKKFKMVRPRLEYSIKKFNLIHFLYRDKTKDLGLFKAQHTMEDDKIDLMKLNTTLEYMAAKENMIKQQKAKIKAKRLKLLGIPCHEEKKSSLQTKCEQSDTSTDSEWVPTPEPELIDQEEENERARQAKSFALPLPLRGNMPAPKYRETTIRRHPRKPRDYLNERVPSLLFDQTVAAKHKPHLLKLKGDDMNFSNLREVQKREYAKIFEARHHHDHWDHTQQKPVDVHYQAKIVKAAAMKAKTKEDHIIMENFRMAQPPCNQFVEMDLTISKWDTKELIADYMHKTRNNVTTDKTLRIKDKCQSREFTFHSRPPTELDALDYPGRKEYLDFLHEVRRALYETKANEEASQKLAVDREEIIQEIEEDLKSIESCLTSLSSSVCTNLTNDSGSFLLMEGKTKIPLDYIRKSVVPFESLNRCRFKLEPLDIEAEENNPFKVLPFTGQGKDQHDLSIVKDNFFTFNTRLQNGLRLRLEVPVEDVRQKLIGRGAHRYRSVVTTDIDENYVDELKNRPPVKMFSFKTGSSFIKDALRLKFESMLIQGQIVRTKIYDRLNEHHWENMMRIKLLYEKLFAKWEKREYEAAMSVVHKVKSYYDRTDALKREFRELERQQIVLNMDIVFIEGHWIRRIMLQNFHYLLGDSEWRYENDWIHRIKKVTERGSECDEEEEEEDGEDKEHEEYGEDEKTGEEGGCEKITIELENFEESIAKRNSVNIRKRDKDDAWAIKSYYEDVYMKNLHPLLMVFPDADSFMRGIENLKIKTFVLLLEMHFTLSIHTELQSRLETFEEWCLEDLREKQSYVSRKCAKLYFMSDRAAEMKMRTFDFLSQPVESSFNDETFIKHRAVIGEVWREIVPANMRTGSGDDLEPMEMVAMISEVAMELISKFESIPVDECRRIEAQLRRRRAYDRKISRQAYQVEKRIESEMKKVRRNLEPPYVKPKRTGKLPRYIIKRKPKKISFKEQRVTEHTKFFFRAFHDEGDVMQLHDARDSIGIMDTIQEQIVPFYFDHFLKLNGYTPNYNFKTNAELRDGPEISRAAIRSVLPDILEKLDKWELIRKRVMEDNIQRNPRMYENVQF</sequence>
<dbReference type="EMBL" id="CAJHJT010000034">
    <property type="protein sequence ID" value="CAD7005920.1"/>
    <property type="molecule type" value="Genomic_DNA"/>
</dbReference>
<evidence type="ECO:0000256" key="1">
    <source>
        <dbReference type="SAM" id="Coils"/>
    </source>
</evidence>
<dbReference type="Proteomes" id="UP000606786">
    <property type="component" value="Unassembled WGS sequence"/>
</dbReference>
<feature type="compositionally biased region" description="Basic and acidic residues" evidence="2">
    <location>
        <begin position="1332"/>
        <end position="1350"/>
    </location>
</feature>
<feature type="compositionally biased region" description="Polar residues" evidence="2">
    <location>
        <begin position="750"/>
        <end position="764"/>
    </location>
</feature>